<dbReference type="EMBL" id="AE006464">
    <property type="protein sequence ID" value="AAK61246.1"/>
    <property type="molecule type" value="Genomic_DNA"/>
</dbReference>
<organism evidence="2">
    <name type="scientific">Homo sapiens</name>
    <name type="common">Human</name>
    <dbReference type="NCBI Taxonomy" id="9606"/>
    <lineage>
        <taxon>Eukaryota</taxon>
        <taxon>Metazoa</taxon>
        <taxon>Chordata</taxon>
        <taxon>Craniata</taxon>
        <taxon>Vertebrata</taxon>
        <taxon>Euteleostomi</taxon>
        <taxon>Mammalia</taxon>
        <taxon>Eutheria</taxon>
        <taxon>Euarchontoglires</taxon>
        <taxon>Primates</taxon>
        <taxon>Haplorrhini</taxon>
        <taxon>Catarrhini</taxon>
        <taxon>Hominidae</taxon>
        <taxon>Homo</taxon>
    </lineage>
</organism>
<accession>Q96S13</accession>
<sequence length="455" mass="47962">MGVGARGPPGCWTGRQGPAAPCAPRPVLAGPPRQRTERSSPGAAGPFCRADMVLFFPGPCSFFAEDCTALSAWHGWPTASLYTWPLEDEASATLAFFWGQESAPSLTWRTGPQTRVLTSPAPRTFFSQPVSAWCLMVHLMSYWLTVPAEGQGAVFFPTTLSLGTEPPSQYVTENPHLEHPVTRGTLTWKTLIWSTFSPGEPSPGAPCYLEHPVTRSTLIWSTPSPGAPLTWSTPHLESPSPAEPLPGAYFTGTTPCLDASALRSLPSRVGAPFLPPHQLPSSLMLLPQGPSQPAPALAVTAAILCPALWCPQRVVRHSVAQPPVRSRSPAGRGLPVPRTAGAQLMANAALVSSTGRNLCLGGERSGRRWEPCGSDQGLDRPHPSTPSGCSSKGPLGKTGTETKSQASGQAVRLAALPWAEGPCDMASVFGHGQADPQAGEMIVPDSALSRGGLTR</sequence>
<name>Q96S13_HUMAN</name>
<protein>
    <submittedName>
        <fullName evidence="2">Uncharacterized protein gs52</fullName>
    </submittedName>
</protein>
<feature type="compositionally biased region" description="Polar residues" evidence="1">
    <location>
        <begin position="399"/>
        <end position="408"/>
    </location>
</feature>
<proteinExistence type="predicted"/>
<reference evidence="2" key="1">
    <citation type="journal article" date="2001" name="Hum. Mol. Genet.">
        <title>Sequence, structure and pathology of the fully annotated terminal 2 Mb of the short arm of human chromosome 16.</title>
        <authorList>
            <person name="Daniels R.J."/>
            <person name="Peden J.F."/>
            <person name="Lloyd C."/>
            <person name="Horsley S.W."/>
            <person name="Clark K."/>
            <person name="Tufarelli C."/>
            <person name="Kearney L."/>
            <person name="Buckle V.J."/>
            <person name="Doggett N.A."/>
            <person name="Flint J."/>
            <person name="Higgs D.R."/>
        </authorList>
    </citation>
    <scope>NUCLEOTIDE SEQUENCE</scope>
</reference>
<evidence type="ECO:0000256" key="1">
    <source>
        <dbReference type="SAM" id="MobiDB-lite"/>
    </source>
</evidence>
<dbReference type="AlphaFoldDB" id="Q96S13"/>
<gene>
    <name evidence="2" type="primary">gs52</name>
</gene>
<evidence type="ECO:0000313" key="2">
    <source>
        <dbReference type="EMBL" id="AAK61246.1"/>
    </source>
</evidence>
<feature type="region of interest" description="Disordered" evidence="1">
    <location>
        <begin position="362"/>
        <end position="409"/>
    </location>
</feature>
<feature type="region of interest" description="Disordered" evidence="1">
    <location>
        <begin position="1"/>
        <end position="42"/>
    </location>
</feature>